<feature type="region of interest" description="Disordered" evidence="1">
    <location>
        <begin position="59"/>
        <end position="81"/>
    </location>
</feature>
<gene>
    <name evidence="2" type="ORF">AHMF7605_09750</name>
</gene>
<proteinExistence type="predicted"/>
<name>A0A2T2YE47_9BACT</name>
<comment type="caution">
    <text evidence="2">The sequence shown here is derived from an EMBL/GenBank/DDBJ whole genome shotgun (WGS) entry which is preliminary data.</text>
</comment>
<evidence type="ECO:0000256" key="1">
    <source>
        <dbReference type="SAM" id="MobiDB-lite"/>
    </source>
</evidence>
<protein>
    <submittedName>
        <fullName evidence="2">Uncharacterized protein</fullName>
    </submittedName>
</protein>
<dbReference type="AlphaFoldDB" id="A0A2T2YE47"/>
<evidence type="ECO:0000313" key="3">
    <source>
        <dbReference type="Proteomes" id="UP000240357"/>
    </source>
</evidence>
<accession>A0A2T2YE47</accession>
<organism evidence="2 3">
    <name type="scientific">Adhaeribacter arboris</name>
    <dbReference type="NCBI Taxonomy" id="2072846"/>
    <lineage>
        <taxon>Bacteria</taxon>
        <taxon>Pseudomonadati</taxon>
        <taxon>Bacteroidota</taxon>
        <taxon>Cytophagia</taxon>
        <taxon>Cytophagales</taxon>
        <taxon>Hymenobacteraceae</taxon>
        <taxon>Adhaeribacter</taxon>
    </lineage>
</organism>
<dbReference type="OrthoDB" id="9908972at2"/>
<keyword evidence="3" id="KW-1185">Reference proteome</keyword>
<sequence length="81" mass="9023">MAKEPNITEIMQTLQDAQQNKELLGALTTSLERYVEQQKKGLEELETLVTKAKEGKLTVKKRGGYRGRKKKDNSGSGSEGQ</sequence>
<evidence type="ECO:0000313" key="2">
    <source>
        <dbReference type="EMBL" id="PSR53785.1"/>
    </source>
</evidence>
<dbReference type="RefSeq" id="WP_106928756.1">
    <property type="nucleotide sequence ID" value="NZ_PYFT01000001.1"/>
</dbReference>
<reference evidence="2 3" key="1">
    <citation type="submission" date="2018-03" db="EMBL/GenBank/DDBJ databases">
        <title>Adhaeribacter sp. HMF7605 Genome sequencing and assembly.</title>
        <authorList>
            <person name="Kang H."/>
            <person name="Kang J."/>
            <person name="Cha I."/>
            <person name="Kim H."/>
            <person name="Joh K."/>
        </authorList>
    </citation>
    <scope>NUCLEOTIDE SEQUENCE [LARGE SCALE GENOMIC DNA]</scope>
    <source>
        <strain evidence="2 3">HMF7605</strain>
    </source>
</reference>
<dbReference type="EMBL" id="PYFT01000001">
    <property type="protein sequence ID" value="PSR53785.1"/>
    <property type="molecule type" value="Genomic_DNA"/>
</dbReference>
<dbReference type="Proteomes" id="UP000240357">
    <property type="component" value="Unassembled WGS sequence"/>
</dbReference>
<feature type="compositionally biased region" description="Basic residues" evidence="1">
    <location>
        <begin position="59"/>
        <end position="71"/>
    </location>
</feature>